<dbReference type="Proteomes" id="UP001165064">
    <property type="component" value="Unassembled WGS sequence"/>
</dbReference>
<proteinExistence type="predicted"/>
<protein>
    <submittedName>
        <fullName evidence="1">Unnamed protein product</fullName>
    </submittedName>
</protein>
<evidence type="ECO:0000313" key="2">
    <source>
        <dbReference type="Proteomes" id="UP001165064"/>
    </source>
</evidence>
<comment type="caution">
    <text evidence="1">The sequence shown here is derived from an EMBL/GenBank/DDBJ whole genome shotgun (WGS) entry which is preliminary data.</text>
</comment>
<accession>A0ACB5U1L0</accession>
<keyword evidence="2" id="KW-1185">Reference proteome</keyword>
<reference evidence="1" key="1">
    <citation type="submission" date="2023-04" db="EMBL/GenBank/DDBJ databases">
        <title>Ambrosiozyma monospora NBRC 10751.</title>
        <authorList>
            <person name="Ichikawa N."/>
            <person name="Sato H."/>
            <person name="Tonouchi N."/>
        </authorList>
    </citation>
    <scope>NUCLEOTIDE SEQUENCE</scope>
    <source>
        <strain evidence="1">NBRC 10751</strain>
    </source>
</reference>
<dbReference type="EMBL" id="BSXS01011201">
    <property type="protein sequence ID" value="GME99935.1"/>
    <property type="molecule type" value="Genomic_DNA"/>
</dbReference>
<evidence type="ECO:0000313" key="1">
    <source>
        <dbReference type="EMBL" id="GME99935.1"/>
    </source>
</evidence>
<gene>
    <name evidence="1" type="ORF">Amon02_001087000</name>
</gene>
<name>A0ACB5U1L0_AMBMO</name>
<sequence length="159" mass="17668">MARKDAKSKAAAAATKAINNTHITTTNPSTPIKPTHNTTSTTQPYVKEVTHSIQVSYESYLRELQSNQKLRLIDTFLAFLVALGILQFVYCVIIGNFPFNAFLGGFIATVGQFVLTVSLRLQGARENQTLFSQISPERAFGDYIFASLILHFVVIHFIN</sequence>
<organism evidence="1 2">
    <name type="scientific">Ambrosiozyma monospora</name>
    <name type="common">Yeast</name>
    <name type="synonym">Endomycopsis monosporus</name>
    <dbReference type="NCBI Taxonomy" id="43982"/>
    <lineage>
        <taxon>Eukaryota</taxon>
        <taxon>Fungi</taxon>
        <taxon>Dikarya</taxon>
        <taxon>Ascomycota</taxon>
        <taxon>Saccharomycotina</taxon>
        <taxon>Pichiomycetes</taxon>
        <taxon>Pichiales</taxon>
        <taxon>Pichiaceae</taxon>
        <taxon>Ambrosiozyma</taxon>
    </lineage>
</organism>